<gene>
    <name evidence="4" type="ORF">EC957_000685</name>
</gene>
<dbReference type="InterPro" id="IPR012887">
    <property type="entry name" value="GDP_fucose_pyrophosphorylase"/>
</dbReference>
<dbReference type="Proteomes" id="UP000723463">
    <property type="component" value="Unassembled WGS sequence"/>
</dbReference>
<evidence type="ECO:0000256" key="2">
    <source>
        <dbReference type="ARBA" id="ARBA00022741"/>
    </source>
</evidence>
<organism evidence="4 5">
    <name type="scientific">Mortierella hygrophila</name>
    <dbReference type="NCBI Taxonomy" id="979708"/>
    <lineage>
        <taxon>Eukaryota</taxon>
        <taxon>Fungi</taxon>
        <taxon>Fungi incertae sedis</taxon>
        <taxon>Mucoromycota</taxon>
        <taxon>Mortierellomycotina</taxon>
        <taxon>Mortierellomycetes</taxon>
        <taxon>Mortierellales</taxon>
        <taxon>Mortierellaceae</taxon>
        <taxon>Mortierella</taxon>
    </lineage>
</organism>
<name>A0A9P6FGM2_9FUNG</name>
<evidence type="ECO:0000259" key="3">
    <source>
        <dbReference type="Pfam" id="PF07959"/>
    </source>
</evidence>
<dbReference type="GO" id="GO:0000166">
    <property type="term" value="F:nucleotide binding"/>
    <property type="evidence" value="ECO:0007669"/>
    <property type="project" value="UniProtKB-KW"/>
</dbReference>
<evidence type="ECO:0000256" key="1">
    <source>
        <dbReference type="ARBA" id="ARBA00022679"/>
    </source>
</evidence>
<accession>A0A9P6FGM2</accession>
<keyword evidence="2" id="KW-0547">Nucleotide-binding</keyword>
<protein>
    <recommendedName>
        <fullName evidence="3">GDP-fucose pyrophosphorylase domain-containing protein</fullName>
    </recommendedName>
</protein>
<feature type="domain" description="GDP-fucose pyrophosphorylase" evidence="3">
    <location>
        <begin position="127"/>
        <end position="560"/>
    </location>
</feature>
<keyword evidence="5" id="KW-1185">Reference proteome</keyword>
<comment type="caution">
    <text evidence="4">The sequence shown here is derived from an EMBL/GenBank/DDBJ whole genome shotgun (WGS) entry which is preliminary data.</text>
</comment>
<proteinExistence type="predicted"/>
<evidence type="ECO:0000313" key="5">
    <source>
        <dbReference type="Proteomes" id="UP000723463"/>
    </source>
</evidence>
<reference evidence="4" key="1">
    <citation type="journal article" date="2020" name="Fungal Divers.">
        <title>Resolving the Mortierellaceae phylogeny through synthesis of multi-gene phylogenetics and phylogenomics.</title>
        <authorList>
            <person name="Vandepol N."/>
            <person name="Liber J."/>
            <person name="Desiro A."/>
            <person name="Na H."/>
            <person name="Kennedy M."/>
            <person name="Barry K."/>
            <person name="Grigoriev I.V."/>
            <person name="Miller A.N."/>
            <person name="O'Donnell K."/>
            <person name="Stajich J.E."/>
            <person name="Bonito G."/>
        </authorList>
    </citation>
    <scope>NUCLEOTIDE SEQUENCE</scope>
    <source>
        <strain evidence="4">NRRL 2591</strain>
    </source>
</reference>
<evidence type="ECO:0000313" key="4">
    <source>
        <dbReference type="EMBL" id="KAF9550383.1"/>
    </source>
</evidence>
<keyword evidence="1" id="KW-0808">Transferase</keyword>
<dbReference type="GO" id="GO:0016772">
    <property type="term" value="F:transferase activity, transferring phosphorus-containing groups"/>
    <property type="evidence" value="ECO:0007669"/>
    <property type="project" value="InterPro"/>
</dbReference>
<dbReference type="PANTHER" id="PTHR15045">
    <property type="entry name" value="FUCOSE-1-PHOSPHATE GUANYLYLTRANSFERASE"/>
    <property type="match status" value="1"/>
</dbReference>
<dbReference type="EMBL" id="JAAAXW010000011">
    <property type="protein sequence ID" value="KAF9550383.1"/>
    <property type="molecule type" value="Genomic_DNA"/>
</dbReference>
<dbReference type="Pfam" id="PF07959">
    <property type="entry name" value="Fucose_pyrophosphorylase"/>
    <property type="match status" value="1"/>
</dbReference>
<dbReference type="AlphaFoldDB" id="A0A9P6FGM2"/>
<sequence length="616" mass="68496">MASLDNITEGGTRAEGMDELSNVLRNVHAQNLASYSHLLKEESRTTENEPVNTVDNEVPFWDIVVVTAGDKQQKQCYQRRIDQKLTDRSIPSRARYLVIEDPPNSKIGSAGSTCLVMKILQETFPADFLLQARTLLIHAGGYSTRLPHVSARGKIFTALPQADKPKGIQVLDLKLVLYIHLLKSMPPGVFLTSADGIELFSSCSPFPKDPKPFTITALAHPSSTQIGSTHGVYLLHDPEGLIPTDHEMRRTPKLIYNSSSASEGQEEEVYTDSCYYFDPHTAALMANVYPRLSPECDLEAWADVLSFQDSCPSNQETGTNIRAITQQPLKQTLLDANVQLDVMVLNASKFYHLGTMLEFIFATCTDRAFMSELNIRNSTPGVAIISALSLSIARIQQQQQKQEQQDQETSQWQLESPLFIENCHIPPTAQIGAGSVLVDTNLPDTKEGCEGRVQIPAHTCMFTLQLQEHAFVTFTFSVNDDMKRAVSATTTTSSEETNDDTHQILLKRLMIFESVPVSEMLTNNNNNHNNDLKHEHEHRPPTSQIQACGDSLSLWTAPVFEIASTAQESTRFALDRLARIRRFQTGGERPSASPRSTAPMLGWVSLKDAARIAREL</sequence>
<dbReference type="PANTHER" id="PTHR15045:SF1">
    <property type="entry name" value="FUCOSE-1-PHOSPHATE GUANYLYLTRANSFERASE"/>
    <property type="match status" value="1"/>
</dbReference>
<dbReference type="GO" id="GO:0042350">
    <property type="term" value="P:GDP-L-fucose biosynthetic process"/>
    <property type="evidence" value="ECO:0007669"/>
    <property type="project" value="UniProtKB-ARBA"/>
</dbReference>